<dbReference type="PRINTS" id="PR00368">
    <property type="entry name" value="FADPNR"/>
</dbReference>
<evidence type="ECO:0000256" key="2">
    <source>
        <dbReference type="ARBA" id="ARBA00012637"/>
    </source>
</evidence>
<dbReference type="InterPro" id="IPR036188">
    <property type="entry name" value="FAD/NAD-bd_sf"/>
</dbReference>
<name>A0A9P6WDF7_MAUEX</name>
<evidence type="ECO:0000256" key="9">
    <source>
        <dbReference type="ARBA" id="ARBA00049010"/>
    </source>
</evidence>
<keyword evidence="13" id="KW-1185">Reference proteome</keyword>
<evidence type="ECO:0000256" key="5">
    <source>
        <dbReference type="ARBA" id="ARBA00022946"/>
    </source>
</evidence>
<sequence length="550" mass="62279">MFGRMKIVNGSCTRFIPYVSPVRRMTTVSPLYSGQLLNLAKSSQGSPVLKASVGGKFARKFFKYSLLALGGLTSYFTYITYVELHPKTQLPQTSTFKDGSPRKNLVILGTGWGAVSLLQKLDTTQYNVIVVSPRNYFLFTPLLTSTPVGTVDLKSIMEPIRHILRRKKGEVVYLEANATDIDPFNKNITIIDNYQETKNITYDYLVMCVGAESTTFHIPGVKENAIFIKEAYDSLKIKDKILNNIERAAFLDINDPKRKQLLSFVVVGGGPTGVEMAAELQDYVNESLSKWIPEISKDISISLVEGLPNILNMFDKNLIEFTQNFIRDSNIDLLLNTFVKGVDENSVTVEVNNTKQIIPYGMLIWATGIQPREITRKLGQELPRFQTDRRGLLINSKLQLLGAEDSIYAIGDCTFHTGLAPTAQVAHQEGRYLANIFKQLHKLDKLDWESKKDSNQSDIRQAQIETQRKYILEHKISDFQYSYKGTLAYIGSERAIAELKIAGRDYQLRGSPFAFLFWKIVYLSMCVSVRNTLMVSMDWCKVYFFGRNSV</sequence>
<feature type="domain" description="FAD/NAD(P)-binding" evidence="10">
    <location>
        <begin position="104"/>
        <end position="430"/>
    </location>
</feature>
<comment type="catalytic activity">
    <reaction evidence="9">
        <text>a ubiquinone + NADH + H(+) = a ubiquinol + NAD(+)</text>
        <dbReference type="Rhea" id="RHEA:23152"/>
        <dbReference type="Rhea" id="RHEA-COMP:9565"/>
        <dbReference type="Rhea" id="RHEA-COMP:9566"/>
        <dbReference type="ChEBI" id="CHEBI:15378"/>
        <dbReference type="ChEBI" id="CHEBI:16389"/>
        <dbReference type="ChEBI" id="CHEBI:17976"/>
        <dbReference type="ChEBI" id="CHEBI:57540"/>
        <dbReference type="ChEBI" id="CHEBI:57945"/>
    </reaction>
</comment>
<dbReference type="InterPro" id="IPR023753">
    <property type="entry name" value="FAD/NAD-binding_dom"/>
</dbReference>
<dbReference type="Pfam" id="PF22366">
    <property type="entry name" value="NDH2_C"/>
    <property type="match status" value="1"/>
</dbReference>
<comment type="caution">
    <text evidence="12">The sequence shown here is derived from an EMBL/GenBank/DDBJ whole genome shotgun (WGS) entry which is preliminary data.</text>
</comment>
<evidence type="ECO:0000256" key="3">
    <source>
        <dbReference type="ARBA" id="ARBA00022630"/>
    </source>
</evidence>
<reference evidence="12 13" key="1">
    <citation type="submission" date="2020-11" db="EMBL/GenBank/DDBJ databases">
        <title>Kefir isolates.</title>
        <authorList>
            <person name="Marcisauskas S."/>
            <person name="Kim Y."/>
            <person name="Blasche S."/>
        </authorList>
    </citation>
    <scope>NUCLEOTIDE SEQUENCE [LARGE SCALE GENOMIC DNA]</scope>
    <source>
        <strain evidence="12 13">OG2</strain>
    </source>
</reference>
<dbReference type="InterPro" id="IPR045024">
    <property type="entry name" value="NDH-2"/>
</dbReference>
<comment type="similarity">
    <text evidence="1">Belongs to the NADH dehydrogenase family.</text>
</comment>
<dbReference type="EC" id="1.6.5.9" evidence="2"/>
<dbReference type="Gene3D" id="3.50.50.100">
    <property type="match status" value="1"/>
</dbReference>
<dbReference type="OrthoDB" id="3244603at2759"/>
<dbReference type="Pfam" id="PF07992">
    <property type="entry name" value="Pyr_redox_2"/>
    <property type="match status" value="1"/>
</dbReference>
<accession>A0A9P6WDF7</accession>
<organism evidence="12 13">
    <name type="scientific">Maudiozyma exigua</name>
    <name type="common">Yeast</name>
    <name type="synonym">Kazachstania exigua</name>
    <dbReference type="NCBI Taxonomy" id="34358"/>
    <lineage>
        <taxon>Eukaryota</taxon>
        <taxon>Fungi</taxon>
        <taxon>Dikarya</taxon>
        <taxon>Ascomycota</taxon>
        <taxon>Saccharomycotina</taxon>
        <taxon>Saccharomycetes</taxon>
        <taxon>Saccharomycetales</taxon>
        <taxon>Saccharomycetaceae</taxon>
        <taxon>Maudiozyma</taxon>
    </lineage>
</organism>
<keyword evidence="6" id="KW-0560">Oxidoreductase</keyword>
<gene>
    <name evidence="12" type="ORF">C6P45_002162</name>
</gene>
<dbReference type="AlphaFoldDB" id="A0A9P6WDF7"/>
<comment type="catalytic activity">
    <reaction evidence="8">
        <text>a quinone + NADH + H(+) = a quinol + NAD(+)</text>
        <dbReference type="Rhea" id="RHEA:46160"/>
        <dbReference type="ChEBI" id="CHEBI:15378"/>
        <dbReference type="ChEBI" id="CHEBI:24646"/>
        <dbReference type="ChEBI" id="CHEBI:57540"/>
        <dbReference type="ChEBI" id="CHEBI:57945"/>
        <dbReference type="ChEBI" id="CHEBI:132124"/>
        <dbReference type="EC" id="1.6.5.9"/>
    </reaction>
</comment>
<dbReference type="GO" id="GO:0050136">
    <property type="term" value="F:NADH dehydrogenase (quinone) (non-electrogenic) activity"/>
    <property type="evidence" value="ECO:0007669"/>
    <property type="project" value="UniProtKB-EC"/>
</dbReference>
<evidence type="ECO:0000259" key="10">
    <source>
        <dbReference type="Pfam" id="PF07992"/>
    </source>
</evidence>
<dbReference type="SUPFAM" id="SSF51905">
    <property type="entry name" value="FAD/NAD(P)-binding domain"/>
    <property type="match status" value="2"/>
</dbReference>
<keyword evidence="5" id="KW-0809">Transit peptide</keyword>
<dbReference type="EMBL" id="PUHR01000021">
    <property type="protein sequence ID" value="KAG0670596.1"/>
    <property type="molecule type" value="Genomic_DNA"/>
</dbReference>
<evidence type="ECO:0000259" key="11">
    <source>
        <dbReference type="Pfam" id="PF22366"/>
    </source>
</evidence>
<feature type="domain" description="External alternative NADH-ubiquinone oxidoreductase-like C-terminal" evidence="11">
    <location>
        <begin position="483"/>
        <end position="548"/>
    </location>
</feature>
<keyword evidence="7" id="KW-0520">NAD</keyword>
<evidence type="ECO:0000256" key="7">
    <source>
        <dbReference type="ARBA" id="ARBA00023027"/>
    </source>
</evidence>
<protein>
    <recommendedName>
        <fullName evidence="2">NADH:ubiquinone reductase (non-electrogenic)</fullName>
        <ecNumber evidence="2">1.6.5.9</ecNumber>
    </recommendedName>
</protein>
<dbReference type="PANTHER" id="PTHR43706:SF47">
    <property type="entry name" value="EXTERNAL NADH-UBIQUINONE OXIDOREDUCTASE 1, MITOCHONDRIAL-RELATED"/>
    <property type="match status" value="1"/>
</dbReference>
<evidence type="ECO:0000256" key="6">
    <source>
        <dbReference type="ARBA" id="ARBA00023002"/>
    </source>
</evidence>
<evidence type="ECO:0000256" key="8">
    <source>
        <dbReference type="ARBA" id="ARBA00047599"/>
    </source>
</evidence>
<keyword evidence="4" id="KW-0274">FAD</keyword>
<keyword evidence="3" id="KW-0285">Flavoprotein</keyword>
<dbReference type="InterPro" id="IPR054585">
    <property type="entry name" value="NDH2-like_C"/>
</dbReference>
<proteinExistence type="inferred from homology"/>
<dbReference type="PANTHER" id="PTHR43706">
    <property type="entry name" value="NADH DEHYDROGENASE"/>
    <property type="match status" value="1"/>
</dbReference>
<dbReference type="Proteomes" id="UP000750334">
    <property type="component" value="Unassembled WGS sequence"/>
</dbReference>
<evidence type="ECO:0000256" key="1">
    <source>
        <dbReference type="ARBA" id="ARBA00005272"/>
    </source>
</evidence>
<evidence type="ECO:0000256" key="4">
    <source>
        <dbReference type="ARBA" id="ARBA00022827"/>
    </source>
</evidence>
<evidence type="ECO:0000313" key="12">
    <source>
        <dbReference type="EMBL" id="KAG0670596.1"/>
    </source>
</evidence>
<evidence type="ECO:0000313" key="13">
    <source>
        <dbReference type="Proteomes" id="UP000750334"/>
    </source>
</evidence>
<dbReference type="GO" id="GO:0005739">
    <property type="term" value="C:mitochondrion"/>
    <property type="evidence" value="ECO:0007669"/>
    <property type="project" value="UniProtKB-ARBA"/>
</dbReference>